<keyword evidence="5" id="KW-0539">Nucleus</keyword>
<dbReference type="GO" id="GO:0000981">
    <property type="term" value="F:DNA-binding transcription factor activity, RNA polymerase II-specific"/>
    <property type="evidence" value="ECO:0000318"/>
    <property type="project" value="GO_Central"/>
</dbReference>
<comment type="subcellular location">
    <subcellularLocation>
        <location evidence="1">Nucleus</location>
    </subcellularLocation>
</comment>
<dbReference type="Proteomes" id="UP000813463">
    <property type="component" value="Chromosome 4"/>
</dbReference>
<proteinExistence type="predicted"/>
<keyword evidence="3" id="KW-0238">DNA-binding</keyword>
<keyword evidence="6" id="KW-0175">Coiled coil</keyword>
<evidence type="ECO:0000256" key="2">
    <source>
        <dbReference type="ARBA" id="ARBA00023015"/>
    </source>
</evidence>
<dbReference type="GO" id="GO:0046983">
    <property type="term" value="F:protein dimerization activity"/>
    <property type="evidence" value="ECO:0007669"/>
    <property type="project" value="InterPro"/>
</dbReference>
<dbReference type="KEGG" id="soe:110775429"/>
<protein>
    <submittedName>
        <fullName evidence="9">Agamous-like MADS-box protein AGL80</fullName>
    </submittedName>
</protein>
<evidence type="ECO:0000256" key="4">
    <source>
        <dbReference type="ARBA" id="ARBA00023163"/>
    </source>
</evidence>
<sequence length="164" mass="18815">MTRNKVKLEYITNDSSRKATFKKRKKGLLKKVDELTTLCGVEACAIICSPYDTYAVAWPSKSGARNVLARFMSLSHEEQGKKMLDQETYLEQRIVKAEQQLEKLMKDNREREITEVMYECLNGVRSLEGLNLEDTMDLFVVADKTSKMVAKRIENLQKNAGNNK</sequence>
<dbReference type="SUPFAM" id="SSF55455">
    <property type="entry name" value="SRF-like"/>
    <property type="match status" value="1"/>
</dbReference>
<dbReference type="PANTHER" id="PTHR11945:SF387">
    <property type="entry name" value="AGAMOUS-LIKE MADS-BOX PROTEIN AGL80"/>
    <property type="match status" value="1"/>
</dbReference>
<feature type="coiled-coil region" evidence="6">
    <location>
        <begin position="87"/>
        <end position="114"/>
    </location>
</feature>
<evidence type="ECO:0000313" key="9">
    <source>
        <dbReference type="RefSeq" id="XP_021835722.1"/>
    </source>
</evidence>
<feature type="domain" description="MADS-box" evidence="7">
    <location>
        <begin position="1"/>
        <end position="49"/>
    </location>
</feature>
<dbReference type="AlphaFoldDB" id="A0A9R0HRM1"/>
<evidence type="ECO:0000259" key="7">
    <source>
        <dbReference type="PROSITE" id="PS50066"/>
    </source>
</evidence>
<dbReference type="PANTHER" id="PTHR11945">
    <property type="entry name" value="MADS BOX PROTEIN"/>
    <property type="match status" value="1"/>
</dbReference>
<evidence type="ECO:0000256" key="5">
    <source>
        <dbReference type="ARBA" id="ARBA00023242"/>
    </source>
</evidence>
<evidence type="ECO:0000313" key="8">
    <source>
        <dbReference type="Proteomes" id="UP000813463"/>
    </source>
</evidence>
<dbReference type="RefSeq" id="XP_021835722.1">
    <property type="nucleotide sequence ID" value="XM_021980030.2"/>
</dbReference>
<dbReference type="GO" id="GO:0045944">
    <property type="term" value="P:positive regulation of transcription by RNA polymerase II"/>
    <property type="evidence" value="ECO:0007669"/>
    <property type="project" value="InterPro"/>
</dbReference>
<dbReference type="FunFam" id="3.40.1810.10:FF:000024">
    <property type="entry name" value="Agamous-like MADS-box protein AGL80"/>
    <property type="match status" value="1"/>
</dbReference>
<evidence type="ECO:0000256" key="1">
    <source>
        <dbReference type="ARBA" id="ARBA00004123"/>
    </source>
</evidence>
<dbReference type="GO" id="GO:0000978">
    <property type="term" value="F:RNA polymerase II cis-regulatory region sequence-specific DNA binding"/>
    <property type="evidence" value="ECO:0000318"/>
    <property type="project" value="GO_Central"/>
</dbReference>
<dbReference type="PRINTS" id="PR00404">
    <property type="entry name" value="MADSDOMAIN"/>
</dbReference>
<dbReference type="InterPro" id="IPR002100">
    <property type="entry name" value="TF_MADSbox"/>
</dbReference>
<dbReference type="InterPro" id="IPR033897">
    <property type="entry name" value="SRF-like_MADS-box"/>
</dbReference>
<name>A0A9R0HRM1_SPIOL</name>
<reference evidence="9" key="2">
    <citation type="submission" date="2025-08" db="UniProtKB">
        <authorList>
            <consortium name="RefSeq"/>
        </authorList>
    </citation>
    <scope>IDENTIFICATION</scope>
    <source>
        <tissue evidence="9">Leaf</tissue>
    </source>
</reference>
<evidence type="ECO:0000256" key="6">
    <source>
        <dbReference type="SAM" id="Coils"/>
    </source>
</evidence>
<dbReference type="SMR" id="A0A9R0HRM1"/>
<organism evidence="8 9">
    <name type="scientific">Spinacia oleracea</name>
    <name type="common">Spinach</name>
    <dbReference type="NCBI Taxonomy" id="3562"/>
    <lineage>
        <taxon>Eukaryota</taxon>
        <taxon>Viridiplantae</taxon>
        <taxon>Streptophyta</taxon>
        <taxon>Embryophyta</taxon>
        <taxon>Tracheophyta</taxon>
        <taxon>Spermatophyta</taxon>
        <taxon>Magnoliopsida</taxon>
        <taxon>eudicotyledons</taxon>
        <taxon>Gunneridae</taxon>
        <taxon>Pentapetalae</taxon>
        <taxon>Caryophyllales</taxon>
        <taxon>Chenopodiaceae</taxon>
        <taxon>Chenopodioideae</taxon>
        <taxon>Anserineae</taxon>
        <taxon>Spinacia</taxon>
    </lineage>
</organism>
<dbReference type="OrthoDB" id="1692623at2759"/>
<dbReference type="SMART" id="SM00432">
    <property type="entry name" value="MADS"/>
    <property type="match status" value="1"/>
</dbReference>
<keyword evidence="2" id="KW-0805">Transcription regulation</keyword>
<dbReference type="GO" id="GO:0005634">
    <property type="term" value="C:nucleus"/>
    <property type="evidence" value="ECO:0007669"/>
    <property type="project" value="UniProtKB-SubCell"/>
</dbReference>
<dbReference type="PROSITE" id="PS50066">
    <property type="entry name" value="MADS_BOX_2"/>
    <property type="match status" value="1"/>
</dbReference>
<dbReference type="Pfam" id="PF00319">
    <property type="entry name" value="SRF-TF"/>
    <property type="match status" value="1"/>
</dbReference>
<dbReference type="GO" id="GO:0006357">
    <property type="term" value="P:regulation of transcription by RNA polymerase II"/>
    <property type="evidence" value="ECO:0000318"/>
    <property type="project" value="GO_Central"/>
</dbReference>
<dbReference type="GeneID" id="110775429"/>
<gene>
    <name evidence="9" type="primary">LOC110775429</name>
</gene>
<dbReference type="CDD" id="cd00266">
    <property type="entry name" value="MADS_SRF_like"/>
    <property type="match status" value="1"/>
</dbReference>
<keyword evidence="8" id="KW-1185">Reference proteome</keyword>
<accession>A0A9R0HRM1</accession>
<evidence type="ECO:0000256" key="3">
    <source>
        <dbReference type="ARBA" id="ARBA00023125"/>
    </source>
</evidence>
<reference evidence="8" key="1">
    <citation type="journal article" date="2021" name="Nat. Commun.">
        <title>Genomic analyses provide insights into spinach domestication and the genetic basis of agronomic traits.</title>
        <authorList>
            <person name="Cai X."/>
            <person name="Sun X."/>
            <person name="Xu C."/>
            <person name="Sun H."/>
            <person name="Wang X."/>
            <person name="Ge C."/>
            <person name="Zhang Z."/>
            <person name="Wang Q."/>
            <person name="Fei Z."/>
            <person name="Jiao C."/>
            <person name="Wang Q."/>
        </authorList>
    </citation>
    <scope>NUCLEOTIDE SEQUENCE [LARGE SCALE GENOMIC DNA]</scope>
    <source>
        <strain evidence="8">cv. Varoflay</strain>
    </source>
</reference>
<dbReference type="Gene3D" id="3.40.1810.10">
    <property type="entry name" value="Transcription factor, MADS-box"/>
    <property type="match status" value="1"/>
</dbReference>
<dbReference type="InterPro" id="IPR036879">
    <property type="entry name" value="TF_MADSbox_sf"/>
</dbReference>
<keyword evidence="4" id="KW-0804">Transcription</keyword>